<gene>
    <name evidence="2" type="ORF">Agabi119p4_9698</name>
</gene>
<sequence length="520" mass="59585">MSITECPRCGYHIATELKKGVPALEAEVRHLEDLIPRLQEEKAILLRRINNAQEKTRHLPFEVLSNIFHFARPPIDFTTFKPPFYNIKRPLYKLVPSRRYDHPETDFHYTLTAVSHRWRRVALSTPHLWTSVSLRILNVFTKFNTSILDFHFRNADKHPISIQLAFNNPAMVWEKFPSKRSEFLMNLEPLKSMIFDKHADKVQSLILIEPPVEWSSSINRSLSHCDSVTMHWPCCNRDSIPCLDFSDLASLQHISLIDMKSVSFSLPTTVSTLRICRVDLILNEFLLSTLVELPNLVELEFYYPKTGSISLQGFRDNAVIEPMIFHRLEKLTWIEMHVDENYDFLSHVRFASLTTLEWGEREYSNPTSEEGNALRLAFFSLLPSTLSSLTFDNLWHHPLQIVDLLRTVPQVNKLHLARCSEEVVVAAVGTICQCPVNTGESASDPVECLPNLCGLSLTDTRATLDPGIFVDMLVALHDVGPLPRRFHLTTGSDVSWDMDTLHAVDYLYSIGLETTLAFVF</sequence>
<evidence type="ECO:0000256" key="1">
    <source>
        <dbReference type="SAM" id="Coils"/>
    </source>
</evidence>
<dbReference type="EMBL" id="JABXXO010000013">
    <property type="protein sequence ID" value="KAF7761706.1"/>
    <property type="molecule type" value="Genomic_DNA"/>
</dbReference>
<evidence type="ECO:0000313" key="3">
    <source>
        <dbReference type="Proteomes" id="UP000629468"/>
    </source>
</evidence>
<proteinExistence type="predicted"/>
<comment type="caution">
    <text evidence="2">The sequence shown here is derived from an EMBL/GenBank/DDBJ whole genome shotgun (WGS) entry which is preliminary data.</text>
</comment>
<evidence type="ECO:0008006" key="4">
    <source>
        <dbReference type="Google" id="ProtNLM"/>
    </source>
</evidence>
<dbReference type="AlphaFoldDB" id="A0A8H7C485"/>
<organism evidence="2 3">
    <name type="scientific">Agaricus bisporus var. burnettii</name>
    <dbReference type="NCBI Taxonomy" id="192524"/>
    <lineage>
        <taxon>Eukaryota</taxon>
        <taxon>Fungi</taxon>
        <taxon>Dikarya</taxon>
        <taxon>Basidiomycota</taxon>
        <taxon>Agaricomycotina</taxon>
        <taxon>Agaricomycetes</taxon>
        <taxon>Agaricomycetidae</taxon>
        <taxon>Agaricales</taxon>
        <taxon>Agaricineae</taxon>
        <taxon>Agaricaceae</taxon>
        <taxon>Agaricus</taxon>
    </lineage>
</organism>
<feature type="coiled-coil region" evidence="1">
    <location>
        <begin position="21"/>
        <end position="55"/>
    </location>
</feature>
<keyword evidence="1" id="KW-0175">Coiled coil</keyword>
<accession>A0A8H7C485</accession>
<reference evidence="2 3" key="1">
    <citation type="journal article" name="Sci. Rep.">
        <title>Telomere-to-telomere assembled and centromere annotated genomes of the two main subspecies of the button mushroom Agaricus bisporus reveal especially polymorphic chromosome ends.</title>
        <authorList>
            <person name="Sonnenberg A.S.M."/>
            <person name="Sedaghat-Telgerd N."/>
            <person name="Lavrijssen B."/>
            <person name="Ohm R.A."/>
            <person name="Hendrickx P.M."/>
            <person name="Scholtmeijer K."/>
            <person name="Baars J.J.P."/>
            <person name="van Peer A."/>
        </authorList>
    </citation>
    <scope>NUCLEOTIDE SEQUENCE [LARGE SCALE GENOMIC DNA]</scope>
    <source>
        <strain evidence="2 3">H119_p4</strain>
    </source>
</reference>
<dbReference type="Proteomes" id="UP000629468">
    <property type="component" value="Unassembled WGS sequence"/>
</dbReference>
<name>A0A8H7C485_AGABI</name>
<dbReference type="Gene3D" id="1.20.1280.50">
    <property type="match status" value="1"/>
</dbReference>
<protein>
    <recommendedName>
        <fullName evidence="4">F-box domain-containing protein</fullName>
    </recommendedName>
</protein>
<evidence type="ECO:0000313" key="2">
    <source>
        <dbReference type="EMBL" id="KAF7761706.1"/>
    </source>
</evidence>